<dbReference type="PANTHER" id="PTHR12563">
    <property type="entry name" value="GLYCEROL-3-PHOSPHATE ACYLTRANSFERASE"/>
    <property type="match status" value="1"/>
</dbReference>
<evidence type="ECO:0000313" key="3">
    <source>
        <dbReference type="Proteomes" id="UP001239994"/>
    </source>
</evidence>
<evidence type="ECO:0000259" key="1">
    <source>
        <dbReference type="Pfam" id="PF19277"/>
    </source>
</evidence>
<dbReference type="InterPro" id="IPR045520">
    <property type="entry name" value="GPAT/DHAPAT_C"/>
</dbReference>
<dbReference type="GO" id="GO:0006631">
    <property type="term" value="P:fatty acid metabolic process"/>
    <property type="evidence" value="ECO:0007669"/>
    <property type="project" value="TreeGrafter"/>
</dbReference>
<proteinExistence type="predicted"/>
<name>A0AAD9DLL9_9TELE</name>
<dbReference type="EMBL" id="JAROKS010000024">
    <property type="protein sequence ID" value="KAK1787095.1"/>
    <property type="molecule type" value="Genomic_DNA"/>
</dbReference>
<comment type="caution">
    <text evidence="2">The sequence shown here is derived from an EMBL/GenBank/DDBJ whole genome shotgun (WGS) entry which is preliminary data.</text>
</comment>
<dbReference type="Pfam" id="PF19277">
    <property type="entry name" value="GPAT_C"/>
    <property type="match status" value="1"/>
</dbReference>
<evidence type="ECO:0000313" key="2">
    <source>
        <dbReference type="EMBL" id="KAK1787095.1"/>
    </source>
</evidence>
<feature type="non-terminal residue" evidence="2">
    <location>
        <position position="1"/>
    </location>
</feature>
<dbReference type="GO" id="GO:0031966">
    <property type="term" value="C:mitochondrial membrane"/>
    <property type="evidence" value="ECO:0007669"/>
    <property type="project" value="TreeGrafter"/>
</dbReference>
<dbReference type="Proteomes" id="UP001239994">
    <property type="component" value="Unassembled WGS sequence"/>
</dbReference>
<protein>
    <recommendedName>
        <fullName evidence="1">GPAT/DHAPAT C-terminal domain-containing protein</fullName>
    </recommendedName>
</protein>
<dbReference type="AlphaFoldDB" id="A0AAD9DLL9"/>
<dbReference type="PANTHER" id="PTHR12563:SF15">
    <property type="entry name" value="GLYCEROL-3-PHOSPHATE ACYLTRANSFERASE 2, MITOCHONDRIAL"/>
    <property type="match status" value="1"/>
</dbReference>
<dbReference type="GO" id="GO:0004366">
    <property type="term" value="F:glycerol-3-phosphate O-acyltransferase activity"/>
    <property type="evidence" value="ECO:0007669"/>
    <property type="project" value="TreeGrafter"/>
</dbReference>
<dbReference type="InterPro" id="IPR022284">
    <property type="entry name" value="GPAT/DHAPAT"/>
</dbReference>
<keyword evidence="3" id="KW-1185">Reference proteome</keyword>
<sequence>QHQAFVTSMHFHSHATSQWTYGVRHDSREDFASLLAALLLVPLFLNTFGGEKGRRQAEVRRSGRGEVRQRSFQKRTVLILEKAPLSKKLSLGVKIRKKLKVVTPFLGKFRPLVGQCCHQCTPESLSRKLLHNAPSLGFRNLLCVNETHTRYRGWLVRRVCCVLFVWGRKVQPSRAGDGPLRVCSRDRYSLLNASAQQLLGSHSPQKCRRHAMEYIYSSHKLLTPLSLRLVSWLLLKVFSVMFYSLQVNLNQMSGLHRAKQLKCPLVYVYIRQSLLDQALIILTLFCHNLAVPYSVYPATVRSRCMRAVLRRLGIIFLPSHVGTEQEAEADATFTTPMTSLVGELLLAGESLSFGICSESGHGGQWLARVRQAVIDGLVPDVSLVPVGISYDCPPCETTQGQAGVLSVLCSLLSFLSGDHRGGVRIHFAQAFSLKEMCESGKCRVDRGRPLQELLLPAVLLNRFSSSSTQQTCSHPSFSPSDGSLSRLSVSHSGLVLLHLRVDSIFGQRKVSWLLPPDWMPDLPQAEKEMTTALTLHLIHSVTNSMAVMSTSIVSCLLLHKHPGGVRLSVLCRDVCWLVEEVLFRNSDVGFGGSLVGVVYHALFLLQPCLLLAAAPPKGDPVIAMRPEPNSLLKLSQQCELLRHIFIREAVGACAVTAMLSEVAGCGGSSEMEFDVALGQEELTEKSLQLIHLLPVGYIPPCQTTHSFALDVVDSMVRCGILIMEEVPRTTPVCDFWKRQGVLSWTVTDDPNQSSDSECEEQDTRSYKLSQPSQCPELLFFLCSLLSVQLRALCWTIQSLHLLPTPLTESSSIKLVRLAVRILIDLGSDLKIVMSKCKGCVLIKPKVSATCVSHQVLMEDRQKDAVYLDISPLFLQAENKRKILQFVSQFLYG</sequence>
<dbReference type="GO" id="GO:0019432">
    <property type="term" value="P:triglyceride biosynthetic process"/>
    <property type="evidence" value="ECO:0007669"/>
    <property type="project" value="TreeGrafter"/>
</dbReference>
<dbReference type="GO" id="GO:0008654">
    <property type="term" value="P:phospholipid biosynthetic process"/>
    <property type="evidence" value="ECO:0007669"/>
    <property type="project" value="TreeGrafter"/>
</dbReference>
<gene>
    <name evidence="2" type="ORF">P4O66_017470</name>
</gene>
<feature type="domain" description="GPAT/DHAPAT C-terminal" evidence="1">
    <location>
        <begin position="520"/>
        <end position="822"/>
    </location>
</feature>
<reference evidence="2" key="1">
    <citation type="submission" date="2023-03" db="EMBL/GenBank/DDBJ databases">
        <title>Electrophorus voltai genome.</title>
        <authorList>
            <person name="Bian C."/>
        </authorList>
    </citation>
    <scope>NUCLEOTIDE SEQUENCE</scope>
    <source>
        <strain evidence="2">CB-2022</strain>
        <tissue evidence="2">Muscle</tissue>
    </source>
</reference>
<dbReference type="GO" id="GO:0034587">
    <property type="term" value="P:piRNA processing"/>
    <property type="evidence" value="ECO:0007669"/>
    <property type="project" value="TreeGrafter"/>
</dbReference>
<organism evidence="2 3">
    <name type="scientific">Electrophorus voltai</name>
    <dbReference type="NCBI Taxonomy" id="2609070"/>
    <lineage>
        <taxon>Eukaryota</taxon>
        <taxon>Metazoa</taxon>
        <taxon>Chordata</taxon>
        <taxon>Craniata</taxon>
        <taxon>Vertebrata</taxon>
        <taxon>Euteleostomi</taxon>
        <taxon>Actinopterygii</taxon>
        <taxon>Neopterygii</taxon>
        <taxon>Teleostei</taxon>
        <taxon>Ostariophysi</taxon>
        <taxon>Gymnotiformes</taxon>
        <taxon>Gymnotoidei</taxon>
        <taxon>Gymnotidae</taxon>
        <taxon>Electrophorus</taxon>
    </lineage>
</organism>
<accession>A0AAD9DLL9</accession>
<dbReference type="GO" id="GO:0006072">
    <property type="term" value="P:glycerol-3-phosphate metabolic process"/>
    <property type="evidence" value="ECO:0007669"/>
    <property type="project" value="TreeGrafter"/>
</dbReference>